<evidence type="ECO:0000313" key="1">
    <source>
        <dbReference type="EMBL" id="KAF2181805.1"/>
    </source>
</evidence>
<gene>
    <name evidence="1" type="ORF">K469DRAFT_791546</name>
</gene>
<evidence type="ECO:0000313" key="2">
    <source>
        <dbReference type="Proteomes" id="UP000800200"/>
    </source>
</evidence>
<dbReference type="Proteomes" id="UP000800200">
    <property type="component" value="Unassembled WGS sequence"/>
</dbReference>
<dbReference type="EMBL" id="ML994651">
    <property type="protein sequence ID" value="KAF2181805.1"/>
    <property type="molecule type" value="Genomic_DNA"/>
</dbReference>
<protein>
    <submittedName>
        <fullName evidence="1">Uncharacterized protein</fullName>
    </submittedName>
</protein>
<reference evidence="1" key="1">
    <citation type="journal article" date="2020" name="Stud. Mycol.">
        <title>101 Dothideomycetes genomes: a test case for predicting lifestyles and emergence of pathogens.</title>
        <authorList>
            <person name="Haridas S."/>
            <person name="Albert R."/>
            <person name="Binder M."/>
            <person name="Bloem J."/>
            <person name="Labutti K."/>
            <person name="Salamov A."/>
            <person name="Andreopoulos B."/>
            <person name="Baker S."/>
            <person name="Barry K."/>
            <person name="Bills G."/>
            <person name="Bluhm B."/>
            <person name="Cannon C."/>
            <person name="Castanera R."/>
            <person name="Culley D."/>
            <person name="Daum C."/>
            <person name="Ezra D."/>
            <person name="Gonzalez J."/>
            <person name="Henrissat B."/>
            <person name="Kuo A."/>
            <person name="Liang C."/>
            <person name="Lipzen A."/>
            <person name="Lutzoni F."/>
            <person name="Magnuson J."/>
            <person name="Mondo S."/>
            <person name="Nolan M."/>
            <person name="Ohm R."/>
            <person name="Pangilinan J."/>
            <person name="Park H.-J."/>
            <person name="Ramirez L."/>
            <person name="Alfaro M."/>
            <person name="Sun H."/>
            <person name="Tritt A."/>
            <person name="Yoshinaga Y."/>
            <person name="Zwiers L.-H."/>
            <person name="Turgeon B."/>
            <person name="Goodwin S."/>
            <person name="Spatafora J."/>
            <person name="Crous P."/>
            <person name="Grigoriev I."/>
        </authorList>
    </citation>
    <scope>NUCLEOTIDE SEQUENCE</scope>
    <source>
        <strain evidence="1">CBS 207.26</strain>
    </source>
</reference>
<proteinExistence type="predicted"/>
<dbReference type="AlphaFoldDB" id="A0A6A6DSH1"/>
<keyword evidence="2" id="KW-1185">Reference proteome</keyword>
<name>A0A6A6DSH1_9PEZI</name>
<accession>A0A6A6DSH1</accession>
<organism evidence="1 2">
    <name type="scientific">Zopfia rhizophila CBS 207.26</name>
    <dbReference type="NCBI Taxonomy" id="1314779"/>
    <lineage>
        <taxon>Eukaryota</taxon>
        <taxon>Fungi</taxon>
        <taxon>Dikarya</taxon>
        <taxon>Ascomycota</taxon>
        <taxon>Pezizomycotina</taxon>
        <taxon>Dothideomycetes</taxon>
        <taxon>Dothideomycetes incertae sedis</taxon>
        <taxon>Zopfiaceae</taxon>
        <taxon>Zopfia</taxon>
    </lineage>
</organism>
<sequence>MALDRATQQGVQDILMRKLASIPVTIKGLITLDNIQYMTINYFLKSEIQYPSDDYPGFSPPARKFWRTLSMCLDAVRTGLRQPKKKDHNRNWTLDQKMRGKPASELPSFWGRLLEAHNRSLRALEELYNFMAPSPEPAEVGIEDGAIVEMKTVATNDFLQMSIRDLVLKIEGFLRNKA</sequence>